<accession>A0A1Y5S9R7</accession>
<dbReference type="Proteomes" id="UP000193200">
    <property type="component" value="Unassembled WGS sequence"/>
</dbReference>
<keyword evidence="2" id="KW-0378">Hydrolase</keyword>
<reference evidence="2 3" key="1">
    <citation type="submission" date="2017-03" db="EMBL/GenBank/DDBJ databases">
        <authorList>
            <person name="Afonso C.L."/>
            <person name="Miller P.J."/>
            <person name="Scott M.A."/>
            <person name="Spackman E."/>
            <person name="Goraichik I."/>
            <person name="Dimitrov K.M."/>
            <person name="Suarez D.L."/>
            <person name="Swayne D.E."/>
        </authorList>
    </citation>
    <scope>NUCLEOTIDE SEQUENCE [LARGE SCALE GENOMIC DNA]</scope>
    <source>
        <strain evidence="2 3">CECT 7691</strain>
    </source>
</reference>
<dbReference type="Pfam" id="PF00753">
    <property type="entry name" value="Lactamase_B"/>
    <property type="match status" value="1"/>
</dbReference>
<evidence type="ECO:0000259" key="1">
    <source>
        <dbReference type="SMART" id="SM00849"/>
    </source>
</evidence>
<dbReference type="Gene3D" id="1.10.10.10">
    <property type="entry name" value="Winged helix-like DNA-binding domain superfamily/Winged helix DNA-binding domain"/>
    <property type="match status" value="1"/>
</dbReference>
<dbReference type="PANTHER" id="PTHR23131:SF4">
    <property type="entry name" value="METALLO-BETA-LACTAMASE SUPERFAMILY POTEIN"/>
    <property type="match status" value="1"/>
</dbReference>
<dbReference type="SMART" id="SM00849">
    <property type="entry name" value="Lactamase_B"/>
    <property type="match status" value="1"/>
</dbReference>
<dbReference type="InterPro" id="IPR001279">
    <property type="entry name" value="Metallo-B-lactamas"/>
</dbReference>
<organism evidence="2 3">
    <name type="scientific">Oceanibacterium hippocampi</name>
    <dbReference type="NCBI Taxonomy" id="745714"/>
    <lineage>
        <taxon>Bacteria</taxon>
        <taxon>Pseudomonadati</taxon>
        <taxon>Pseudomonadota</taxon>
        <taxon>Alphaproteobacteria</taxon>
        <taxon>Sneathiellales</taxon>
        <taxon>Sneathiellaceae</taxon>
        <taxon>Oceanibacterium</taxon>
    </lineage>
</organism>
<name>A0A1Y5S9R7_9PROT</name>
<dbReference type="EMBL" id="FWFR01000001">
    <property type="protein sequence ID" value="SLN35806.1"/>
    <property type="molecule type" value="Genomic_DNA"/>
</dbReference>
<keyword evidence="3" id="KW-1185">Reference proteome</keyword>
<dbReference type="AlphaFoldDB" id="A0A1Y5S9R7"/>
<dbReference type="EC" id="3.1.2.6" evidence="2"/>
<evidence type="ECO:0000313" key="3">
    <source>
        <dbReference type="Proteomes" id="UP000193200"/>
    </source>
</evidence>
<dbReference type="PANTHER" id="PTHR23131">
    <property type="entry name" value="ENDORIBONUCLEASE LACTB2"/>
    <property type="match status" value="1"/>
</dbReference>
<dbReference type="GO" id="GO:0004416">
    <property type="term" value="F:hydroxyacylglutathione hydrolase activity"/>
    <property type="evidence" value="ECO:0007669"/>
    <property type="project" value="UniProtKB-EC"/>
</dbReference>
<protein>
    <submittedName>
        <fullName evidence="2">Hydroxyacylglutathione hydrolase</fullName>
        <ecNumber evidence="2">3.1.2.6</ecNumber>
    </submittedName>
</protein>
<feature type="domain" description="Metallo-beta-lactamase" evidence="1">
    <location>
        <begin position="43"/>
        <end position="260"/>
    </location>
</feature>
<proteinExistence type="predicted"/>
<dbReference type="SUPFAM" id="SSF56281">
    <property type="entry name" value="Metallo-hydrolase/oxidoreductase"/>
    <property type="match status" value="1"/>
</dbReference>
<dbReference type="InterPro" id="IPR050662">
    <property type="entry name" value="Sec-metab_biosynth-thioest"/>
</dbReference>
<dbReference type="InParanoid" id="A0A1Y5S9R7"/>
<gene>
    <name evidence="2" type="primary">gloB_1</name>
    <name evidence="2" type="ORF">OCH7691_01437</name>
</gene>
<dbReference type="Pfam" id="PF21221">
    <property type="entry name" value="B_lactamase-like_C"/>
    <property type="match status" value="1"/>
</dbReference>
<dbReference type="InterPro" id="IPR048933">
    <property type="entry name" value="B_lactamase-like_C"/>
</dbReference>
<dbReference type="InterPro" id="IPR036866">
    <property type="entry name" value="RibonucZ/Hydroxyglut_hydro"/>
</dbReference>
<dbReference type="RefSeq" id="WP_176244954.1">
    <property type="nucleotide sequence ID" value="NZ_FWFR01000001.1"/>
</dbReference>
<sequence length="356" mass="39813">MSSKKIDRMVYPLDGRPESGQVMAVTDGVFWLRLPIPFKGLDYINCWLLEDGDGWTIVDTGYPSDEAKAIWRRVMADEMGGRPVRRIICTHFHPDHLGLAGWLQQETGATLSMSHGEWTFGRMLSLDRTEAMPDEVVDYHLRLGFSQEAIGQLRARGVNNYANSVSPIPRAFRRLSDGESVRIGAHDWRIVVGRGHSPEHACLHCEDLGLLISGDQVLPRITPHIGVYSAEPEANPLSLFLASLSRLRALPGETTVLPAHGDVFQGLHERLDYYREHHQLRLDRLLRACAESLRATDVVPLLFRPNLNEFETYLGVAEGLAHLHCLLGDGLIERTVDADAVYRFQVPKTVGKEAAA</sequence>
<dbReference type="Gene3D" id="3.60.15.10">
    <property type="entry name" value="Ribonuclease Z/Hydroxyacylglutathione hydrolase-like"/>
    <property type="match status" value="1"/>
</dbReference>
<dbReference type="InterPro" id="IPR036388">
    <property type="entry name" value="WH-like_DNA-bd_sf"/>
</dbReference>
<evidence type="ECO:0000313" key="2">
    <source>
        <dbReference type="EMBL" id="SLN35806.1"/>
    </source>
</evidence>